<dbReference type="EMBL" id="QOKY01000141">
    <property type="protein sequence ID" value="RMZ56587.1"/>
    <property type="molecule type" value="Genomic_DNA"/>
</dbReference>
<reference evidence="3" key="1">
    <citation type="journal article" date="2018" name="Algal Res.">
        <title>Characterization of plant carbon substrate utilization by Auxenochlorella protothecoides.</title>
        <authorList>
            <person name="Vogler B.W."/>
            <person name="Starkenburg S.R."/>
            <person name="Sudasinghe N."/>
            <person name="Schambach J.Y."/>
            <person name="Rollin J.A."/>
            <person name="Pattathil S."/>
            <person name="Barry A.N."/>
        </authorList>
    </citation>
    <scope>NUCLEOTIDE SEQUENCE [LARGE SCALE GENOMIC DNA]</scope>
    <source>
        <strain evidence="3">UTEX 25</strain>
    </source>
</reference>
<dbReference type="GO" id="GO:0008652">
    <property type="term" value="P:amino acid biosynthetic process"/>
    <property type="evidence" value="ECO:0007669"/>
    <property type="project" value="InterPro"/>
</dbReference>
<proteinExistence type="predicted"/>
<evidence type="ECO:0000256" key="1">
    <source>
        <dbReference type="SAM" id="MobiDB-lite"/>
    </source>
</evidence>
<organism evidence="2 3">
    <name type="scientific">Auxenochlorella protothecoides</name>
    <name type="common">Green microalga</name>
    <name type="synonym">Chlorella protothecoides</name>
    <dbReference type="NCBI Taxonomy" id="3075"/>
    <lineage>
        <taxon>Eukaryota</taxon>
        <taxon>Viridiplantae</taxon>
        <taxon>Chlorophyta</taxon>
        <taxon>core chlorophytes</taxon>
        <taxon>Trebouxiophyceae</taxon>
        <taxon>Chlorellales</taxon>
        <taxon>Chlorellaceae</taxon>
        <taxon>Auxenochlorella</taxon>
    </lineage>
</organism>
<gene>
    <name evidence="2" type="ORF">APUTEX25_003497</name>
</gene>
<dbReference type="InterPro" id="IPR018042">
    <property type="entry name" value="Aspartate_kinase_CS"/>
</dbReference>
<dbReference type="GO" id="GO:0004072">
    <property type="term" value="F:aspartate kinase activity"/>
    <property type="evidence" value="ECO:0007669"/>
    <property type="project" value="InterPro"/>
</dbReference>
<feature type="region of interest" description="Disordered" evidence="1">
    <location>
        <begin position="1"/>
        <end position="76"/>
    </location>
</feature>
<sequence length="201" mass="21965">MVSGITPPSTRASVMVPPGASPPSRCVTPGSLPFRPAHTRPGQSHASRPVTCQGASTAPARTGLATPDDSPTHFPRGKHWQVHKFGGTCLATPERIDAVCRYLTSPEAAGERRERFITQLTEQFRAPPGMTTIVGVGNWSAQDRGGIMRGPPPGPWIRFLRRLRRYVRVHNGVEKLVDVWDTKRCTNRGCKVNVVNRDVNG</sequence>
<dbReference type="Proteomes" id="UP000279271">
    <property type="component" value="Unassembled WGS sequence"/>
</dbReference>
<dbReference type="PROSITE" id="PS00324">
    <property type="entry name" value="ASPARTOKINASE"/>
    <property type="match status" value="1"/>
</dbReference>
<evidence type="ECO:0000313" key="3">
    <source>
        <dbReference type="Proteomes" id="UP000279271"/>
    </source>
</evidence>
<feature type="non-terminal residue" evidence="2">
    <location>
        <position position="201"/>
    </location>
</feature>
<dbReference type="AlphaFoldDB" id="A0A3M7L1W0"/>
<evidence type="ECO:0000313" key="2">
    <source>
        <dbReference type="EMBL" id="RMZ56587.1"/>
    </source>
</evidence>
<name>A0A3M7L1W0_AUXPR</name>
<feature type="compositionally biased region" description="Polar residues" evidence="1">
    <location>
        <begin position="1"/>
        <end position="12"/>
    </location>
</feature>
<accession>A0A3M7L1W0</accession>
<comment type="caution">
    <text evidence="2">The sequence shown here is derived from an EMBL/GenBank/DDBJ whole genome shotgun (WGS) entry which is preliminary data.</text>
</comment>
<protein>
    <submittedName>
        <fullName evidence="2">Uncharacterized protein</fullName>
    </submittedName>
</protein>